<dbReference type="Proteomes" id="UP000481153">
    <property type="component" value="Unassembled WGS sequence"/>
</dbReference>
<evidence type="ECO:0000313" key="3">
    <source>
        <dbReference type="Proteomes" id="UP000481153"/>
    </source>
</evidence>
<feature type="compositionally biased region" description="Basic and acidic residues" evidence="1">
    <location>
        <begin position="118"/>
        <end position="127"/>
    </location>
</feature>
<dbReference type="VEuPathDB" id="FungiDB:AeMF1_017967"/>
<name>A0A6G0WEC6_9STRA</name>
<keyword evidence="3" id="KW-1185">Reference proteome</keyword>
<sequence>MMHKSSQYCFLAMVHPEASRFSLPKSNHLSKSPQVFTIALCPSCLAKGPWGYQVNVPPKRQRRQTNLFQTNQLPDGGVCEAQEPNLKKRQSEMWSPNTESEESETSDTSSDSDDDSVDTDHDLDVHR</sequence>
<feature type="region of interest" description="Disordered" evidence="1">
    <location>
        <begin position="55"/>
        <end position="127"/>
    </location>
</feature>
<feature type="compositionally biased region" description="Polar residues" evidence="1">
    <location>
        <begin position="64"/>
        <end position="73"/>
    </location>
</feature>
<dbReference type="AlphaFoldDB" id="A0A6G0WEC6"/>
<gene>
    <name evidence="2" type="ORF">Ae201684_016756</name>
</gene>
<dbReference type="EMBL" id="VJMJ01000266">
    <property type="protein sequence ID" value="KAF0724693.1"/>
    <property type="molecule type" value="Genomic_DNA"/>
</dbReference>
<comment type="caution">
    <text evidence="2">The sequence shown here is derived from an EMBL/GenBank/DDBJ whole genome shotgun (WGS) entry which is preliminary data.</text>
</comment>
<protein>
    <submittedName>
        <fullName evidence="2">Uncharacterized protein</fullName>
    </submittedName>
</protein>
<feature type="compositionally biased region" description="Acidic residues" evidence="1">
    <location>
        <begin position="99"/>
        <end position="117"/>
    </location>
</feature>
<organism evidence="2 3">
    <name type="scientific">Aphanomyces euteiches</name>
    <dbReference type="NCBI Taxonomy" id="100861"/>
    <lineage>
        <taxon>Eukaryota</taxon>
        <taxon>Sar</taxon>
        <taxon>Stramenopiles</taxon>
        <taxon>Oomycota</taxon>
        <taxon>Saprolegniomycetes</taxon>
        <taxon>Saprolegniales</taxon>
        <taxon>Verrucalvaceae</taxon>
        <taxon>Aphanomyces</taxon>
    </lineage>
</organism>
<evidence type="ECO:0000256" key="1">
    <source>
        <dbReference type="SAM" id="MobiDB-lite"/>
    </source>
</evidence>
<evidence type="ECO:0000313" key="2">
    <source>
        <dbReference type="EMBL" id="KAF0724693.1"/>
    </source>
</evidence>
<reference evidence="2 3" key="1">
    <citation type="submission" date="2019-07" db="EMBL/GenBank/DDBJ databases">
        <title>Genomics analysis of Aphanomyces spp. identifies a new class of oomycete effector associated with host adaptation.</title>
        <authorList>
            <person name="Gaulin E."/>
        </authorList>
    </citation>
    <scope>NUCLEOTIDE SEQUENCE [LARGE SCALE GENOMIC DNA]</scope>
    <source>
        <strain evidence="2 3">ATCC 201684</strain>
    </source>
</reference>
<proteinExistence type="predicted"/>
<accession>A0A6G0WEC6</accession>